<accession>A0AB39YI88</accession>
<sequence>MTTTTAPTSTSTGTAPLTRAQGTALLDGWTQLWNGDLALAEALIAPDFRLRFANTVPGTGPDATLDRPDLTAFIGSHREERPGLTYAVDGPPVVDGARAEVAARWTATYTDGSGDRVTKSGIDLLAIADDRIAAVWSLTGDRRFAP</sequence>
<dbReference type="InterPro" id="IPR032710">
    <property type="entry name" value="NTF2-like_dom_sf"/>
</dbReference>
<dbReference type="SUPFAM" id="SSF54427">
    <property type="entry name" value="NTF2-like"/>
    <property type="match status" value="1"/>
</dbReference>
<feature type="domain" description="SnoaL-like" evidence="1">
    <location>
        <begin position="32"/>
        <end position="134"/>
    </location>
</feature>
<reference evidence="2" key="1">
    <citation type="submission" date="2024-08" db="EMBL/GenBank/DDBJ databases">
        <authorList>
            <person name="Yu S.T."/>
        </authorList>
    </citation>
    <scope>NUCLEOTIDE SEQUENCE</scope>
    <source>
        <strain evidence="2">R33</strain>
        <plasmid evidence="2">unnamed1</plasmid>
    </source>
</reference>
<gene>
    <name evidence="2" type="ORF">AB5J51_40495</name>
</gene>
<evidence type="ECO:0000259" key="1">
    <source>
        <dbReference type="Pfam" id="PF12680"/>
    </source>
</evidence>
<dbReference type="InterPro" id="IPR037401">
    <property type="entry name" value="SnoaL-like"/>
</dbReference>
<organism evidence="2">
    <name type="scientific">Streptomyces sp. R33</name>
    <dbReference type="NCBI Taxonomy" id="3238629"/>
    <lineage>
        <taxon>Bacteria</taxon>
        <taxon>Bacillati</taxon>
        <taxon>Actinomycetota</taxon>
        <taxon>Actinomycetes</taxon>
        <taxon>Kitasatosporales</taxon>
        <taxon>Streptomycetaceae</taxon>
        <taxon>Streptomyces</taxon>
    </lineage>
</organism>
<dbReference type="Gene3D" id="3.10.450.50">
    <property type="match status" value="1"/>
</dbReference>
<geneLocation type="plasmid" evidence="2">
    <name>unnamed1</name>
</geneLocation>
<protein>
    <submittedName>
        <fullName evidence="2">Nuclear transport factor 2 family protein</fullName>
    </submittedName>
</protein>
<name>A0AB39YI88_9ACTN</name>
<dbReference type="AlphaFoldDB" id="A0AB39YI88"/>
<dbReference type="EMBL" id="CP165728">
    <property type="protein sequence ID" value="XDV69221.1"/>
    <property type="molecule type" value="Genomic_DNA"/>
</dbReference>
<dbReference type="Pfam" id="PF12680">
    <property type="entry name" value="SnoaL_2"/>
    <property type="match status" value="1"/>
</dbReference>
<evidence type="ECO:0000313" key="2">
    <source>
        <dbReference type="EMBL" id="XDV69221.1"/>
    </source>
</evidence>
<keyword evidence="2" id="KW-0614">Plasmid</keyword>
<proteinExistence type="predicted"/>